<keyword evidence="3" id="KW-1185">Reference proteome</keyword>
<accession>A0A2P8FL06</accession>
<dbReference type="AlphaFoldDB" id="A0A2P8FL06"/>
<evidence type="ECO:0000313" key="3">
    <source>
        <dbReference type="Proteomes" id="UP000240978"/>
    </source>
</evidence>
<organism evidence="2 3">
    <name type="scientific">Chitinophaga ginsengisoli</name>
    <dbReference type="NCBI Taxonomy" id="363837"/>
    <lineage>
        <taxon>Bacteria</taxon>
        <taxon>Pseudomonadati</taxon>
        <taxon>Bacteroidota</taxon>
        <taxon>Chitinophagia</taxon>
        <taxon>Chitinophagales</taxon>
        <taxon>Chitinophagaceae</taxon>
        <taxon>Chitinophaga</taxon>
    </lineage>
</organism>
<protein>
    <submittedName>
        <fullName evidence="2">Cyclic nucleotide-binding protein</fullName>
    </submittedName>
</protein>
<evidence type="ECO:0000313" key="2">
    <source>
        <dbReference type="EMBL" id="PSL22386.1"/>
    </source>
</evidence>
<proteinExistence type="predicted"/>
<evidence type="ECO:0000259" key="1">
    <source>
        <dbReference type="PROSITE" id="PS50042"/>
    </source>
</evidence>
<comment type="caution">
    <text evidence="2">The sequence shown here is derived from an EMBL/GenBank/DDBJ whole genome shotgun (WGS) entry which is preliminary data.</text>
</comment>
<sequence length="192" mass="22323">MSFDVFFQKIKTYAELSPQAETAWAALLRENNYNKGDYFIAEGQTPKKVAFVVSGLMYQYYAAENGDMVIKYFFPENRIAGSITATLTQSPSNFTIKALEDTAVLEYNFIEFKKLVSIYPDIAAFYIRYMEQHWIIEKEPYEVSLRYESAKANYDNFLRKYPGLVKRLKKQHIAAYLGITPTQLSRIFFANK</sequence>
<dbReference type="InterPro" id="IPR000595">
    <property type="entry name" value="cNMP-bd_dom"/>
</dbReference>
<feature type="domain" description="Cyclic nucleotide-binding" evidence="1">
    <location>
        <begin position="12"/>
        <end position="116"/>
    </location>
</feature>
<dbReference type="OrthoDB" id="9152304at2"/>
<dbReference type="Gene3D" id="2.60.120.10">
    <property type="entry name" value="Jelly Rolls"/>
    <property type="match status" value="1"/>
</dbReference>
<dbReference type="CDD" id="cd00038">
    <property type="entry name" value="CAP_ED"/>
    <property type="match status" value="1"/>
</dbReference>
<gene>
    <name evidence="2" type="ORF">CLV42_12212</name>
</gene>
<dbReference type="Proteomes" id="UP000240978">
    <property type="component" value="Unassembled WGS sequence"/>
</dbReference>
<dbReference type="SUPFAM" id="SSF51206">
    <property type="entry name" value="cAMP-binding domain-like"/>
    <property type="match status" value="1"/>
</dbReference>
<name>A0A2P8FL06_9BACT</name>
<reference evidence="2 3" key="1">
    <citation type="submission" date="2018-03" db="EMBL/GenBank/DDBJ databases">
        <title>Genomic Encyclopedia of Archaeal and Bacterial Type Strains, Phase II (KMG-II): from individual species to whole genera.</title>
        <authorList>
            <person name="Goeker M."/>
        </authorList>
    </citation>
    <scope>NUCLEOTIDE SEQUENCE [LARGE SCALE GENOMIC DNA]</scope>
    <source>
        <strain evidence="2 3">DSM 18107</strain>
    </source>
</reference>
<dbReference type="InterPro" id="IPR014710">
    <property type="entry name" value="RmlC-like_jellyroll"/>
</dbReference>
<dbReference type="EMBL" id="PYGK01000022">
    <property type="protein sequence ID" value="PSL22386.1"/>
    <property type="molecule type" value="Genomic_DNA"/>
</dbReference>
<dbReference type="RefSeq" id="WP_106605920.1">
    <property type="nucleotide sequence ID" value="NZ_PYGK01000022.1"/>
</dbReference>
<dbReference type="Pfam" id="PF00027">
    <property type="entry name" value="cNMP_binding"/>
    <property type="match status" value="1"/>
</dbReference>
<dbReference type="InterPro" id="IPR018490">
    <property type="entry name" value="cNMP-bd_dom_sf"/>
</dbReference>
<dbReference type="PROSITE" id="PS50042">
    <property type="entry name" value="CNMP_BINDING_3"/>
    <property type="match status" value="1"/>
</dbReference>